<evidence type="ECO:0000256" key="1">
    <source>
        <dbReference type="SAM" id="MobiDB-lite"/>
    </source>
</evidence>
<sequence>MPRALIISALLRASSAILVAEDSPCSTSCGNALSSTPLDDLVCSEADYAETSQGTVFRNCVTTACGPLQDALQHEELAPNATAYGYCNLQILHGACDLLLQPPATIPLDGEIFSTTEQVNVTQPTPTSTFNSDARVGKLSYGAIAGIVIGAVIVLLIIMGCFVVLNGKRKRKAYLRQRGRLQKNWPSGGGAGEMFETPVSQQPLRGWGDSPVSATTDRSYAQYFSPYTSQYNSPVSGAEGSSHMHMAWPVEKAQGIGVAISPDSDGAMYWTTDGKGKDRAGADVDGEGYELQEGIYNGGGHHHPRVPPPPPHQAPMLNHPGYGRYGPPPPAPSAS</sequence>
<feature type="signal peptide" evidence="3">
    <location>
        <begin position="1"/>
        <end position="16"/>
    </location>
</feature>
<keyword evidence="2" id="KW-0812">Transmembrane</keyword>
<feature type="compositionally biased region" description="Pro residues" evidence="1">
    <location>
        <begin position="326"/>
        <end position="335"/>
    </location>
</feature>
<feature type="transmembrane region" description="Helical" evidence="2">
    <location>
        <begin position="139"/>
        <end position="165"/>
    </location>
</feature>
<evidence type="ECO:0000256" key="2">
    <source>
        <dbReference type="SAM" id="Phobius"/>
    </source>
</evidence>
<dbReference type="EMBL" id="QJNU01000526">
    <property type="protein sequence ID" value="RYO96063.1"/>
    <property type="molecule type" value="Genomic_DNA"/>
</dbReference>
<feature type="region of interest" description="Disordered" evidence="1">
    <location>
        <begin position="291"/>
        <end position="335"/>
    </location>
</feature>
<evidence type="ECO:0000313" key="5">
    <source>
        <dbReference type="Proteomes" id="UP000293360"/>
    </source>
</evidence>
<keyword evidence="2" id="KW-0472">Membrane</keyword>
<accession>A0A4Q4T296</accession>
<feature type="chain" id="PRO_5020369315" description="Extracellular membrane protein CFEM domain-containing protein" evidence="3">
    <location>
        <begin position="17"/>
        <end position="335"/>
    </location>
</feature>
<name>A0A4Q4T296_9PEZI</name>
<dbReference type="Proteomes" id="UP000293360">
    <property type="component" value="Unassembled WGS sequence"/>
</dbReference>
<evidence type="ECO:0000256" key="3">
    <source>
        <dbReference type="SAM" id="SignalP"/>
    </source>
</evidence>
<evidence type="ECO:0000313" key="4">
    <source>
        <dbReference type="EMBL" id="RYO96063.1"/>
    </source>
</evidence>
<reference evidence="4 5" key="1">
    <citation type="submission" date="2018-06" db="EMBL/GenBank/DDBJ databases">
        <title>Complete Genomes of Monosporascus.</title>
        <authorList>
            <person name="Robinson A.J."/>
            <person name="Natvig D.O."/>
        </authorList>
    </citation>
    <scope>NUCLEOTIDE SEQUENCE [LARGE SCALE GENOMIC DNA]</scope>
    <source>
        <strain evidence="4 5">CBS 110550</strain>
    </source>
</reference>
<keyword evidence="2" id="KW-1133">Transmembrane helix</keyword>
<dbReference type="CDD" id="cd12087">
    <property type="entry name" value="TM_EGFR-like"/>
    <property type="match status" value="1"/>
</dbReference>
<evidence type="ECO:0008006" key="6">
    <source>
        <dbReference type="Google" id="ProtNLM"/>
    </source>
</evidence>
<dbReference type="OrthoDB" id="5239590at2759"/>
<gene>
    <name evidence="4" type="ORF">DL764_007542</name>
</gene>
<dbReference type="AlphaFoldDB" id="A0A4Q4T296"/>
<keyword evidence="3" id="KW-0732">Signal</keyword>
<comment type="caution">
    <text evidence="4">The sequence shown here is derived from an EMBL/GenBank/DDBJ whole genome shotgun (WGS) entry which is preliminary data.</text>
</comment>
<proteinExistence type="predicted"/>
<keyword evidence="5" id="KW-1185">Reference proteome</keyword>
<protein>
    <recommendedName>
        <fullName evidence="6">Extracellular membrane protein CFEM domain-containing protein</fullName>
    </recommendedName>
</protein>
<organism evidence="4 5">
    <name type="scientific">Monosporascus ibericus</name>
    <dbReference type="NCBI Taxonomy" id="155417"/>
    <lineage>
        <taxon>Eukaryota</taxon>
        <taxon>Fungi</taxon>
        <taxon>Dikarya</taxon>
        <taxon>Ascomycota</taxon>
        <taxon>Pezizomycotina</taxon>
        <taxon>Sordariomycetes</taxon>
        <taxon>Xylariomycetidae</taxon>
        <taxon>Xylariales</taxon>
        <taxon>Xylariales incertae sedis</taxon>
        <taxon>Monosporascus</taxon>
    </lineage>
</organism>